<sequence length="584" mass="67135">MCGRQLVLALITVYVGFVHSWDIAISIGDTLEFYTNGIKTDTVHFKSLNLTAITYDELHNMILFVDKQHDHDSICGYSLSSKDIRCFVKRFGSNIYDLAFDPATDLLYFTDINEQNINSISLEDHMSESNDYGRVLIAMDGDDRIPGNIAVDSCNGYIYWTVSKRDHRISSYYMERLEAFRSDLTQIIHRYVPIRSFAIDPQTQKNYFIAGFNLNFFNKADLTAKNFNRQKETILSNYHKSTQELTISKEYIYWVSSRGSYKTVWQIPKNATKLSAKPKEIFNFYTTKTVGIATNYKIKDQVQSLQNCEVLANLTTYMKENTELDETTETDKATETEPTTELYQTTYMTENTEQSETTETDQATEAEQTTEFYQTTYMTENTEENETTETDQATEAEQTTELYQTTYMTENTEENETTETDQATEAEQTTEFYQTTYMTENTEQDETTETQLKLVTEVAHAPAWWNASYCKKNNDCQDYCFQGSCDYNKEGRPVCRCYAGYSGDRCEVFACHNYCLNNGICSLNEEDEPVCQCDGDYEGSRCEAVKNHTKNFIFALHLLSTTEPLKLADLLSKTVAKISVTVEV</sequence>
<comment type="caution">
    <text evidence="1">The sequence shown here is derived from an EMBL/GenBank/DDBJ whole genome shotgun (WGS) entry which is preliminary data.</text>
</comment>
<evidence type="ECO:0000313" key="1">
    <source>
        <dbReference type="EMBL" id="KAJ8715309.1"/>
    </source>
</evidence>
<evidence type="ECO:0000313" key="2">
    <source>
        <dbReference type="Proteomes" id="UP001231649"/>
    </source>
</evidence>
<accession>A0ACC2QH52</accession>
<reference evidence="1" key="1">
    <citation type="submission" date="2023-03" db="EMBL/GenBank/DDBJ databases">
        <title>Chromosome-level genomes of two armyworms, Mythimna separata and Mythimna loreyi, provide insights into the biosynthesis and reception of sex pheromones.</title>
        <authorList>
            <person name="Zhao H."/>
        </authorList>
    </citation>
    <scope>NUCLEOTIDE SEQUENCE</scope>
    <source>
        <strain evidence="1">BeijingLab</strain>
    </source>
</reference>
<protein>
    <submittedName>
        <fullName evidence="1">Uncharacterized protein</fullName>
    </submittedName>
</protein>
<keyword evidence="2" id="KW-1185">Reference proteome</keyword>
<dbReference type="EMBL" id="CM056793">
    <property type="protein sequence ID" value="KAJ8715309.1"/>
    <property type="molecule type" value="Genomic_DNA"/>
</dbReference>
<name>A0ACC2QH52_9NEOP</name>
<organism evidence="1 2">
    <name type="scientific">Mythimna loreyi</name>
    <dbReference type="NCBI Taxonomy" id="667449"/>
    <lineage>
        <taxon>Eukaryota</taxon>
        <taxon>Metazoa</taxon>
        <taxon>Ecdysozoa</taxon>
        <taxon>Arthropoda</taxon>
        <taxon>Hexapoda</taxon>
        <taxon>Insecta</taxon>
        <taxon>Pterygota</taxon>
        <taxon>Neoptera</taxon>
        <taxon>Endopterygota</taxon>
        <taxon>Lepidoptera</taxon>
        <taxon>Glossata</taxon>
        <taxon>Ditrysia</taxon>
        <taxon>Noctuoidea</taxon>
        <taxon>Noctuidae</taxon>
        <taxon>Noctuinae</taxon>
        <taxon>Hadenini</taxon>
        <taxon>Mythimna</taxon>
    </lineage>
</organism>
<dbReference type="Proteomes" id="UP001231649">
    <property type="component" value="Chromosome 17"/>
</dbReference>
<proteinExistence type="predicted"/>
<gene>
    <name evidence="1" type="ORF">PYW08_005290</name>
</gene>